<proteinExistence type="inferred from homology"/>
<organism evidence="5 6">
    <name type="scientific">Emiliania huxleyi (strain CCMP1516)</name>
    <dbReference type="NCBI Taxonomy" id="280463"/>
    <lineage>
        <taxon>Eukaryota</taxon>
        <taxon>Haptista</taxon>
        <taxon>Haptophyta</taxon>
        <taxon>Prymnesiophyceae</taxon>
        <taxon>Isochrysidales</taxon>
        <taxon>Noelaerhabdaceae</taxon>
        <taxon>Emiliania</taxon>
    </lineage>
</organism>
<feature type="region of interest" description="Disordered" evidence="2">
    <location>
        <begin position="122"/>
        <end position="155"/>
    </location>
</feature>
<dbReference type="InterPro" id="IPR026937">
    <property type="entry name" value="SBNO_Helicase_C_dom"/>
</dbReference>
<dbReference type="Gene3D" id="3.40.50.300">
    <property type="entry name" value="P-loop containing nucleotide triphosphate hydrolases"/>
    <property type="match status" value="1"/>
</dbReference>
<evidence type="ECO:0000256" key="2">
    <source>
        <dbReference type="SAM" id="MobiDB-lite"/>
    </source>
</evidence>
<dbReference type="OMA" id="THWLADI"/>
<dbReference type="KEGG" id="ehx:EMIHUDRAFT_465281"/>
<feature type="domain" description="Strawberry notch helicase C" evidence="3">
    <location>
        <begin position="606"/>
        <end position="853"/>
    </location>
</feature>
<dbReference type="Pfam" id="PF13871">
    <property type="entry name" value="Helicase_C_4"/>
    <property type="match status" value="1"/>
</dbReference>
<evidence type="ECO:0000256" key="1">
    <source>
        <dbReference type="ARBA" id="ARBA00006992"/>
    </source>
</evidence>
<dbReference type="PANTHER" id="PTHR12706:SF30">
    <property type="entry name" value="PROTEIN STRAWBERRY NOTCH-RELATED"/>
    <property type="match status" value="1"/>
</dbReference>
<evidence type="ECO:0008006" key="7">
    <source>
        <dbReference type="Google" id="ProtNLM"/>
    </source>
</evidence>
<dbReference type="InterPro" id="IPR027417">
    <property type="entry name" value="P-loop_NTPase"/>
</dbReference>
<dbReference type="EnsemblProtists" id="EOD10242">
    <property type="protein sequence ID" value="EOD10242"/>
    <property type="gene ID" value="EMIHUDRAFT_465281"/>
</dbReference>
<dbReference type="GO" id="GO:0006355">
    <property type="term" value="P:regulation of DNA-templated transcription"/>
    <property type="evidence" value="ECO:0007669"/>
    <property type="project" value="InterPro"/>
</dbReference>
<evidence type="ECO:0000259" key="3">
    <source>
        <dbReference type="Pfam" id="PF13871"/>
    </source>
</evidence>
<dbReference type="RefSeq" id="XP_005762671.1">
    <property type="nucleotide sequence ID" value="XM_005762614.1"/>
</dbReference>
<keyword evidence="6" id="KW-1185">Reference proteome</keyword>
<evidence type="ECO:0000313" key="5">
    <source>
        <dbReference type="EnsemblProtists" id="EOD10242"/>
    </source>
</evidence>
<dbReference type="HOGENOM" id="CLU_278313_0_0_1"/>
<reference evidence="5" key="2">
    <citation type="submission" date="2024-10" db="UniProtKB">
        <authorList>
            <consortium name="EnsemblProtists"/>
        </authorList>
    </citation>
    <scope>IDENTIFICATION</scope>
</reference>
<reference evidence="6" key="1">
    <citation type="journal article" date="2013" name="Nature">
        <title>Pan genome of the phytoplankton Emiliania underpins its global distribution.</title>
        <authorList>
            <person name="Read B.A."/>
            <person name="Kegel J."/>
            <person name="Klute M.J."/>
            <person name="Kuo A."/>
            <person name="Lefebvre S.C."/>
            <person name="Maumus F."/>
            <person name="Mayer C."/>
            <person name="Miller J."/>
            <person name="Monier A."/>
            <person name="Salamov A."/>
            <person name="Young J."/>
            <person name="Aguilar M."/>
            <person name="Claverie J.M."/>
            <person name="Frickenhaus S."/>
            <person name="Gonzalez K."/>
            <person name="Herman E.K."/>
            <person name="Lin Y.C."/>
            <person name="Napier J."/>
            <person name="Ogata H."/>
            <person name="Sarno A.F."/>
            <person name="Shmutz J."/>
            <person name="Schroeder D."/>
            <person name="de Vargas C."/>
            <person name="Verret F."/>
            <person name="von Dassow P."/>
            <person name="Valentin K."/>
            <person name="Van de Peer Y."/>
            <person name="Wheeler G."/>
            <person name="Dacks J.B."/>
            <person name="Delwiche C.F."/>
            <person name="Dyhrman S.T."/>
            <person name="Glockner G."/>
            <person name="John U."/>
            <person name="Richards T."/>
            <person name="Worden A.Z."/>
            <person name="Zhang X."/>
            <person name="Grigoriev I.V."/>
            <person name="Allen A.E."/>
            <person name="Bidle K."/>
            <person name="Borodovsky M."/>
            <person name="Bowler C."/>
            <person name="Brownlee C."/>
            <person name="Cock J.M."/>
            <person name="Elias M."/>
            <person name="Gladyshev V.N."/>
            <person name="Groth M."/>
            <person name="Guda C."/>
            <person name="Hadaegh A."/>
            <person name="Iglesias-Rodriguez M.D."/>
            <person name="Jenkins J."/>
            <person name="Jones B.M."/>
            <person name="Lawson T."/>
            <person name="Leese F."/>
            <person name="Lindquist E."/>
            <person name="Lobanov A."/>
            <person name="Lomsadze A."/>
            <person name="Malik S.B."/>
            <person name="Marsh M.E."/>
            <person name="Mackinder L."/>
            <person name="Mock T."/>
            <person name="Mueller-Roeber B."/>
            <person name="Pagarete A."/>
            <person name="Parker M."/>
            <person name="Probert I."/>
            <person name="Quesneville H."/>
            <person name="Raines C."/>
            <person name="Rensing S.A."/>
            <person name="Riano-Pachon D.M."/>
            <person name="Richier S."/>
            <person name="Rokitta S."/>
            <person name="Shiraiwa Y."/>
            <person name="Soanes D.M."/>
            <person name="van der Giezen M."/>
            <person name="Wahlund T.M."/>
            <person name="Williams B."/>
            <person name="Wilson W."/>
            <person name="Wolfe G."/>
            <person name="Wurch L.L."/>
        </authorList>
    </citation>
    <scope>NUCLEOTIDE SEQUENCE</scope>
</reference>
<dbReference type="PANTHER" id="PTHR12706">
    <property type="entry name" value="STRAWBERRY NOTCH-RELATED"/>
    <property type="match status" value="1"/>
</dbReference>
<dbReference type="PaxDb" id="2903-EOD10242"/>
<dbReference type="Pfam" id="PF13872">
    <property type="entry name" value="AAA_34"/>
    <property type="match status" value="1"/>
</dbReference>
<accession>A0A0D3IG57</accession>
<dbReference type="InterPro" id="IPR026741">
    <property type="entry name" value="SNO"/>
</dbReference>
<sequence>MGGAAGSSSRSTVDGGGVSKVEHSAYCQACWPAAEAERAEARKLNPIGHALPLSKLRPILERGRSASTAVASDRETLWKKERAGLCAWLAAQLAPSFAALRASESWQSFDLRAADDEGGADLEAMLSKPGSGDGAGDGSMGEAADAEPEADAAESFADYQPSKLDYGPSHIEHVVESASLACVPPVDVTYKPHFPPELLSSGALSRVQLEAVVYALQQHERRLPSGSRAGFYVGDGTGVGKGREGAAVIFENFLLGRKRAVWFTCNTDLAVDAKRDLRDIGAVDIPLLSLTSAGYGDLAESFDEGVLVVTYSVLVASSGGATRFDQLMKWLTPAFDGVLLFDEAHKAKGAAHGQPVGTSVVQLQASLPNARVMYLSATGATQVGDMSYMTRLGLWGTGTFFQNFKSFQSVLTSGSGSGSSGSMEMLAVQLKSSGAYLARSLGLRGVDFHMVQAKLTPAQQTLYDQSASLWVFIHQQLGQLSFLFRSGGTALNSAQSKFFQQLLLSFKVPEIERQVRRALRAGKCAVIGLQSTGEAADKAAQARSEAAGSSSQASLVSPAREAVEGLLAALSKQAAAAGGGAAPASFNAFRDEVIEKLDKLDLPPSALDALIDYFGAEHVAEMTGRSKRMLKASGGSGYVLCSRAERGTPASRINLAERKRFQSGEKLIAILSDAGATGVSLHADKNEANQRRRVHIVPELGWSASKARTVVQQFGRTHRTNQLLPPEYVLLTCEAAGEALTGSAVARKLEGLGALTKGDKMAGRGETGGLGTNLETKAGGQALSSVIAELRQNKWRQEGGAALEQGKLVLDDGVHDLVINSGTVKQFLNRLQLVSLTSQLEVLKAFVSKIKKEDTATAQQLAATTVTVKSEEVVFSNAQNAAESVTVREIECDHSCDWKDALAQAGDQSGFRGFWCPRGDRDTRNVFLVLPIDQHRGRLCLPRKRWGPTHWLADIAQKCAKYSLTTPQHTEGMKRVWECNLATARRDGTHLEKFALLNGSVFTIWPNLREAFDPRFNPDDRSTWHLGGDQMYHRRGGRAAPTFEPNVRIQLLTTSEGEKLGGIRMSLFKPLKHAPRARWSEHCNRKNADPGRLRFLAQSGLGAESIICRKHACLEPSHSDVDKLRKSLEKDTRRARS</sequence>
<dbReference type="GeneID" id="17256446"/>
<dbReference type="InterPro" id="IPR039187">
    <property type="entry name" value="SNO_AAA"/>
</dbReference>
<dbReference type="Proteomes" id="UP000013827">
    <property type="component" value="Unassembled WGS sequence"/>
</dbReference>
<dbReference type="GO" id="GO:0031490">
    <property type="term" value="F:chromatin DNA binding"/>
    <property type="evidence" value="ECO:0007669"/>
    <property type="project" value="TreeGrafter"/>
</dbReference>
<dbReference type="eggNOG" id="KOG1513">
    <property type="taxonomic scope" value="Eukaryota"/>
</dbReference>
<comment type="similarity">
    <text evidence="1">Belongs to the SBNO family.</text>
</comment>
<protein>
    <recommendedName>
        <fullName evidence="7">Helicase ATP-binding domain-containing protein</fullName>
    </recommendedName>
</protein>
<dbReference type="GO" id="GO:0042393">
    <property type="term" value="F:histone binding"/>
    <property type="evidence" value="ECO:0007669"/>
    <property type="project" value="TreeGrafter"/>
</dbReference>
<name>A0A0D3IG57_EMIH1</name>
<dbReference type="GO" id="GO:0005634">
    <property type="term" value="C:nucleus"/>
    <property type="evidence" value="ECO:0007669"/>
    <property type="project" value="TreeGrafter"/>
</dbReference>
<evidence type="ECO:0000313" key="6">
    <source>
        <dbReference type="Proteomes" id="UP000013827"/>
    </source>
</evidence>
<evidence type="ECO:0000259" key="4">
    <source>
        <dbReference type="Pfam" id="PF13872"/>
    </source>
</evidence>
<dbReference type="SUPFAM" id="SSF52540">
    <property type="entry name" value="P-loop containing nucleoside triphosphate hydrolases"/>
    <property type="match status" value="1"/>
</dbReference>
<feature type="domain" description="Strawberry notch AAA" evidence="4">
    <location>
        <begin position="170"/>
        <end position="465"/>
    </location>
</feature>
<dbReference type="AlphaFoldDB" id="A0A0D3IG57"/>